<gene>
    <name evidence="2" type="ORF">SD70_16375</name>
</gene>
<reference evidence="2 3" key="1">
    <citation type="submission" date="2014-12" db="EMBL/GenBank/DDBJ databases">
        <title>Draft genome sequence of Paenibacillus kamchatkensis strain B-2647.</title>
        <authorList>
            <person name="Karlyshev A.V."/>
            <person name="Kudryashova E.B."/>
        </authorList>
    </citation>
    <scope>NUCLEOTIDE SEQUENCE [LARGE SCALE GENOMIC DNA]</scope>
    <source>
        <strain evidence="2 3">VKM B-2647</strain>
    </source>
</reference>
<accession>A0ABR5AG65</accession>
<organism evidence="2 3">
    <name type="scientific">Gordoniibacillus kamchatkensis</name>
    <dbReference type="NCBI Taxonomy" id="1590651"/>
    <lineage>
        <taxon>Bacteria</taxon>
        <taxon>Bacillati</taxon>
        <taxon>Bacillota</taxon>
        <taxon>Bacilli</taxon>
        <taxon>Bacillales</taxon>
        <taxon>Paenibacillaceae</taxon>
        <taxon>Gordoniibacillus</taxon>
    </lineage>
</organism>
<dbReference type="InterPro" id="IPR036388">
    <property type="entry name" value="WH-like_DNA-bd_sf"/>
</dbReference>
<dbReference type="EMBL" id="JXAK01000028">
    <property type="protein sequence ID" value="KIL39966.1"/>
    <property type="molecule type" value="Genomic_DNA"/>
</dbReference>
<proteinExistence type="predicted"/>
<dbReference type="Gene3D" id="1.10.10.10">
    <property type="entry name" value="Winged helix-like DNA-binding domain superfamily/Winged helix DNA-binding domain"/>
    <property type="match status" value="1"/>
</dbReference>
<feature type="coiled-coil region" evidence="1">
    <location>
        <begin position="94"/>
        <end position="121"/>
    </location>
</feature>
<sequence length="181" mass="21614">MHPYRMQQLLKERGKDEVINVRQRTNIYQTIERLLRDELIAVRETLREAGRPDRTVYEATEEGQTVLRKWLRDILSELSQEFPEFPVAISFLGMLKFEDVQQQLEKRTVALEEELGRLDSALQTYKDTIPRLFMLETEYKRTVIRAELNWVRSVVDDMRSGRLAWDDEWLRNIAQQFGSHE</sequence>
<name>A0ABR5AG65_9BACL</name>
<keyword evidence="1" id="KW-0175">Coiled coil</keyword>
<comment type="caution">
    <text evidence="2">The sequence shown here is derived from an EMBL/GenBank/DDBJ whole genome shotgun (WGS) entry which is preliminary data.</text>
</comment>
<dbReference type="InterPro" id="IPR036390">
    <property type="entry name" value="WH_DNA-bd_sf"/>
</dbReference>
<evidence type="ECO:0000256" key="1">
    <source>
        <dbReference type="SAM" id="Coils"/>
    </source>
</evidence>
<keyword evidence="3" id="KW-1185">Reference proteome</keyword>
<dbReference type="SUPFAM" id="SSF46785">
    <property type="entry name" value="Winged helix' DNA-binding domain"/>
    <property type="match status" value="1"/>
</dbReference>
<evidence type="ECO:0000313" key="2">
    <source>
        <dbReference type="EMBL" id="KIL39966.1"/>
    </source>
</evidence>
<evidence type="ECO:0000313" key="3">
    <source>
        <dbReference type="Proteomes" id="UP000031967"/>
    </source>
</evidence>
<protein>
    <submittedName>
        <fullName evidence="2">PadR family transcriptional regulator</fullName>
    </submittedName>
</protein>
<dbReference type="Proteomes" id="UP000031967">
    <property type="component" value="Unassembled WGS sequence"/>
</dbReference>